<dbReference type="Proteomes" id="UP000652761">
    <property type="component" value="Unassembled WGS sequence"/>
</dbReference>
<reference evidence="2" key="1">
    <citation type="submission" date="2017-07" db="EMBL/GenBank/DDBJ databases">
        <title>Taro Niue Genome Assembly and Annotation.</title>
        <authorList>
            <person name="Atibalentja N."/>
            <person name="Keating K."/>
            <person name="Fields C.J."/>
        </authorList>
    </citation>
    <scope>NUCLEOTIDE SEQUENCE</scope>
    <source>
        <strain evidence="2">Niue_2</strain>
        <tissue evidence="2">Leaf</tissue>
    </source>
</reference>
<keyword evidence="3" id="KW-1185">Reference proteome</keyword>
<dbReference type="EMBL" id="NMUH01001384">
    <property type="protein sequence ID" value="MQL91844.1"/>
    <property type="molecule type" value="Genomic_DNA"/>
</dbReference>
<dbReference type="AlphaFoldDB" id="A0A843VEK1"/>
<proteinExistence type="predicted"/>
<evidence type="ECO:0000256" key="1">
    <source>
        <dbReference type="SAM" id="MobiDB-lite"/>
    </source>
</evidence>
<organism evidence="2 3">
    <name type="scientific">Colocasia esculenta</name>
    <name type="common">Wild taro</name>
    <name type="synonym">Arum esculentum</name>
    <dbReference type="NCBI Taxonomy" id="4460"/>
    <lineage>
        <taxon>Eukaryota</taxon>
        <taxon>Viridiplantae</taxon>
        <taxon>Streptophyta</taxon>
        <taxon>Embryophyta</taxon>
        <taxon>Tracheophyta</taxon>
        <taxon>Spermatophyta</taxon>
        <taxon>Magnoliopsida</taxon>
        <taxon>Liliopsida</taxon>
        <taxon>Araceae</taxon>
        <taxon>Aroideae</taxon>
        <taxon>Colocasieae</taxon>
        <taxon>Colocasia</taxon>
    </lineage>
</organism>
<feature type="compositionally biased region" description="Basic and acidic residues" evidence="1">
    <location>
        <begin position="23"/>
        <end position="36"/>
    </location>
</feature>
<name>A0A843VEK1_COLES</name>
<evidence type="ECO:0000313" key="3">
    <source>
        <dbReference type="Proteomes" id="UP000652761"/>
    </source>
</evidence>
<protein>
    <submittedName>
        <fullName evidence="2">Uncharacterized protein</fullName>
    </submittedName>
</protein>
<feature type="region of interest" description="Disordered" evidence="1">
    <location>
        <begin position="1"/>
        <end position="77"/>
    </location>
</feature>
<sequence>MGERRPDEESSPVSAQASPVKQKFKEEQRFEEDTSRKKSGSTRSIRPNVKSKYKEHVSVLGKRKRKGGRLHPATKSP</sequence>
<evidence type="ECO:0000313" key="2">
    <source>
        <dbReference type="EMBL" id="MQL91844.1"/>
    </source>
</evidence>
<comment type="caution">
    <text evidence="2">The sequence shown here is derived from an EMBL/GenBank/DDBJ whole genome shotgun (WGS) entry which is preliminary data.</text>
</comment>
<accession>A0A843VEK1</accession>
<gene>
    <name evidence="2" type="ORF">Taro_024460</name>
</gene>